<accession>A0A183TIQ9</accession>
<reference evidence="4" key="1">
    <citation type="submission" date="2016-06" db="UniProtKB">
        <authorList>
            <consortium name="WormBaseParasite"/>
        </authorList>
    </citation>
    <scope>IDENTIFICATION</scope>
</reference>
<feature type="region of interest" description="Disordered" evidence="1">
    <location>
        <begin position="1"/>
        <end position="66"/>
    </location>
</feature>
<proteinExistence type="predicted"/>
<dbReference type="EMBL" id="UYSU01040986">
    <property type="protein sequence ID" value="VDM02743.1"/>
    <property type="molecule type" value="Genomic_DNA"/>
</dbReference>
<sequence length="78" mass="8006">MNVLSTTNSGGYGHKNINHKENYAGPNDISEDFEGAGSGNGKDEDDDGGGGSDGCGGGSDDDDDSDAKAFWILPLVHM</sequence>
<reference evidence="2 3" key="2">
    <citation type="submission" date="2018-11" db="EMBL/GenBank/DDBJ databases">
        <authorList>
            <consortium name="Pathogen Informatics"/>
        </authorList>
    </citation>
    <scope>NUCLEOTIDE SEQUENCE [LARGE SCALE GENOMIC DNA]</scope>
    <source>
        <strain evidence="2 3">NST_G2</strain>
    </source>
</reference>
<evidence type="ECO:0000313" key="4">
    <source>
        <dbReference type="WBParaSite" id="SSLN_0001697801-mRNA-1"/>
    </source>
</evidence>
<dbReference type="WBParaSite" id="SSLN_0001697801-mRNA-1">
    <property type="protein sequence ID" value="SSLN_0001697801-mRNA-1"/>
    <property type="gene ID" value="SSLN_0001697801"/>
</dbReference>
<protein>
    <submittedName>
        <fullName evidence="2 4">Uncharacterized protein</fullName>
    </submittedName>
</protein>
<name>A0A183TIQ9_SCHSO</name>
<dbReference type="AlphaFoldDB" id="A0A183TIQ9"/>
<feature type="compositionally biased region" description="Gly residues" evidence="1">
    <location>
        <begin position="49"/>
        <end position="58"/>
    </location>
</feature>
<evidence type="ECO:0000256" key="1">
    <source>
        <dbReference type="SAM" id="MobiDB-lite"/>
    </source>
</evidence>
<keyword evidence="3" id="KW-1185">Reference proteome</keyword>
<organism evidence="4">
    <name type="scientific">Schistocephalus solidus</name>
    <name type="common">Tapeworm</name>
    <dbReference type="NCBI Taxonomy" id="70667"/>
    <lineage>
        <taxon>Eukaryota</taxon>
        <taxon>Metazoa</taxon>
        <taxon>Spiralia</taxon>
        <taxon>Lophotrochozoa</taxon>
        <taxon>Platyhelminthes</taxon>
        <taxon>Cestoda</taxon>
        <taxon>Eucestoda</taxon>
        <taxon>Diphyllobothriidea</taxon>
        <taxon>Diphyllobothriidae</taxon>
        <taxon>Schistocephalus</taxon>
    </lineage>
</organism>
<evidence type="ECO:0000313" key="3">
    <source>
        <dbReference type="Proteomes" id="UP000275846"/>
    </source>
</evidence>
<gene>
    <name evidence="2" type="ORF">SSLN_LOCUS16357</name>
</gene>
<dbReference type="Proteomes" id="UP000275846">
    <property type="component" value="Unassembled WGS sequence"/>
</dbReference>
<evidence type="ECO:0000313" key="2">
    <source>
        <dbReference type="EMBL" id="VDM02743.1"/>
    </source>
</evidence>